<feature type="region of interest" description="Disordered" evidence="1">
    <location>
        <begin position="166"/>
        <end position="291"/>
    </location>
</feature>
<evidence type="ECO:0000256" key="1">
    <source>
        <dbReference type="SAM" id="MobiDB-lite"/>
    </source>
</evidence>
<comment type="caution">
    <text evidence="2">The sequence shown here is derived from an EMBL/GenBank/DDBJ whole genome shotgun (WGS) entry which is preliminary data.</text>
</comment>
<dbReference type="EMBL" id="JAVFHQ010000072">
    <property type="protein sequence ID" value="KAK4540204.1"/>
    <property type="molecule type" value="Genomic_DNA"/>
</dbReference>
<evidence type="ECO:0000313" key="2">
    <source>
        <dbReference type="EMBL" id="KAK4540204.1"/>
    </source>
</evidence>
<feature type="region of interest" description="Disordered" evidence="1">
    <location>
        <begin position="591"/>
        <end position="711"/>
    </location>
</feature>
<feature type="compositionally biased region" description="Polar residues" evidence="1">
    <location>
        <begin position="649"/>
        <end position="664"/>
    </location>
</feature>
<dbReference type="Proteomes" id="UP001324427">
    <property type="component" value="Unassembled WGS sequence"/>
</dbReference>
<feature type="compositionally biased region" description="Polar residues" evidence="1">
    <location>
        <begin position="259"/>
        <end position="282"/>
    </location>
</feature>
<proteinExistence type="predicted"/>
<name>A0AAV9J677_9PEZI</name>
<protein>
    <submittedName>
        <fullName evidence="2">Uncharacterized protein</fullName>
    </submittedName>
</protein>
<feature type="region of interest" description="Disordered" evidence="1">
    <location>
        <begin position="452"/>
        <end position="553"/>
    </location>
</feature>
<organism evidence="2 3">
    <name type="scientific">Oleoguttula mirabilis</name>
    <dbReference type="NCBI Taxonomy" id="1507867"/>
    <lineage>
        <taxon>Eukaryota</taxon>
        <taxon>Fungi</taxon>
        <taxon>Dikarya</taxon>
        <taxon>Ascomycota</taxon>
        <taxon>Pezizomycotina</taxon>
        <taxon>Dothideomycetes</taxon>
        <taxon>Dothideomycetidae</taxon>
        <taxon>Mycosphaerellales</taxon>
        <taxon>Teratosphaeriaceae</taxon>
        <taxon>Oleoguttula</taxon>
    </lineage>
</organism>
<reference evidence="2 3" key="1">
    <citation type="submission" date="2021-11" db="EMBL/GenBank/DDBJ databases">
        <title>Black yeast isolated from Biological Soil Crust.</title>
        <authorList>
            <person name="Kurbessoian T."/>
        </authorList>
    </citation>
    <scope>NUCLEOTIDE SEQUENCE [LARGE SCALE GENOMIC DNA]</scope>
    <source>
        <strain evidence="2 3">CCFEE 5522</strain>
    </source>
</reference>
<feature type="compositionally biased region" description="Low complexity" evidence="1">
    <location>
        <begin position="479"/>
        <end position="489"/>
    </location>
</feature>
<sequence length="848" mass="92092">MERHRLEGNAFYQQEVQKRRVTPPTTTHPAFRSRGISDPPALLVVNTDIQRESTITTMSPFINAGREISPQLKLVPSCVQMAEPTQRGFIEEQREQMVHDVSGSDEERVPVYNTFVPTPKPASAEFAKPVASPRKPRVSLPKKGATVADAPRSPKRNFFERLRMTRLGGASSPSMPTLDSGDGHLEESDMPPKAQAVLGASPSKTSLTRTPSKQKKGLFALRKVAEVTDVNTSNASLPRKSTSTNTDEPPHSGSGVVKTPQTAISDPTHYSFQSDSRGTSHSLSDRGEYQAQTASGCLVQRSQSLKYIDAVPPPTPPAKNTPPHEKAKLEAATGKSNRVPLFQAESTPSKGPAGIISTSDRLSPTKFGSYGYRETPRLVTKPSIYSLHASVVPELTESTAFEEMKARIDGLGLEGFNMPTENYYHRSPEMVYSPSVYSNDWGARASVIMRTPRSGHRKTMDDLPSLPEVPSEKDRSSQHTKQSSSSGGTIPICYPELALDPSMNNLTPDRRALPAPVGQQEGQPVGKECEIQDTPYHGHTHSRHHSSSPRHSVDAAQLDEDYKKSPHYVEGASLLGAGSFAVPLAEEPQRIDQGSPASLNCPSAMPSPLHYLPATTYTPLPSRRARDRGDEDTAPSATGHGGGLGISGNELSASDSPSRSNNPFESAPVLAAQTNRAKQASPRPSINRLIDDANADADVDPRKPGVATHEADKQDQMLDMLSRILTRNEDVVTLRDEMRADRARIDARLAGIEGMQSSPLPANYGLDGASGQLEDEMDRKKHRVATSFAHEFYRQTLPDSVGANSDTAAPTDSDTIADLQETNRQLTEMVRGFAAKLEDMQKRMDGGS</sequence>
<feature type="compositionally biased region" description="Polar residues" evidence="1">
    <location>
        <begin position="229"/>
        <end position="247"/>
    </location>
</feature>
<keyword evidence="3" id="KW-1185">Reference proteome</keyword>
<dbReference type="AlphaFoldDB" id="A0AAV9J677"/>
<feature type="region of interest" description="Disordered" evidence="1">
    <location>
        <begin position="124"/>
        <end position="151"/>
    </location>
</feature>
<feature type="compositionally biased region" description="Polar residues" evidence="1">
    <location>
        <begin position="672"/>
        <end position="684"/>
    </location>
</feature>
<gene>
    <name evidence="2" type="ORF">LTR36_009702</name>
</gene>
<feature type="compositionally biased region" description="Polar residues" evidence="1">
    <location>
        <begin position="202"/>
        <end position="211"/>
    </location>
</feature>
<feature type="compositionally biased region" description="Basic residues" evidence="1">
    <location>
        <begin position="538"/>
        <end position="548"/>
    </location>
</feature>
<accession>A0AAV9J677</accession>
<evidence type="ECO:0000313" key="3">
    <source>
        <dbReference type="Proteomes" id="UP001324427"/>
    </source>
</evidence>
<feature type="region of interest" description="Disordered" evidence="1">
    <location>
        <begin position="1"/>
        <end position="35"/>
    </location>
</feature>
<feature type="compositionally biased region" description="Basic and acidic residues" evidence="1">
    <location>
        <begin position="699"/>
        <end position="711"/>
    </location>
</feature>